<evidence type="ECO:0000256" key="2">
    <source>
        <dbReference type="ARBA" id="ARBA00022617"/>
    </source>
</evidence>
<reference evidence="8 9" key="1">
    <citation type="submission" date="2016-10" db="EMBL/GenBank/DDBJ databases">
        <title>The Draft Genome Sequence of Actinokineospora bangkokensis 44EHWT reveals the biosynthetic pathway of antifungal compounds Thailandins with unusual extender unit butylmalonyl-CoA.</title>
        <authorList>
            <person name="Greule A."/>
            <person name="Intra B."/>
            <person name="Flemming S."/>
            <person name="Rommel M.G."/>
            <person name="Panbangred W."/>
            <person name="Bechthold A."/>
        </authorList>
    </citation>
    <scope>NUCLEOTIDE SEQUENCE [LARGE SCALE GENOMIC DNA]</scope>
    <source>
        <strain evidence="8 9">44EHW</strain>
    </source>
</reference>
<dbReference type="GO" id="GO:0004497">
    <property type="term" value="F:monooxygenase activity"/>
    <property type="evidence" value="ECO:0007669"/>
    <property type="project" value="UniProtKB-KW"/>
</dbReference>
<dbReference type="InterPro" id="IPR002397">
    <property type="entry name" value="Cyt_P450_B"/>
</dbReference>
<dbReference type="InterPro" id="IPR001128">
    <property type="entry name" value="Cyt_P450"/>
</dbReference>
<keyword evidence="9" id="KW-1185">Reference proteome</keyword>
<dbReference type="OrthoDB" id="5500002at2"/>
<evidence type="ECO:0008006" key="10">
    <source>
        <dbReference type="Google" id="ProtNLM"/>
    </source>
</evidence>
<keyword evidence="4 7" id="KW-0560">Oxidoreductase</keyword>
<dbReference type="AlphaFoldDB" id="A0A1Q9LIP3"/>
<dbReference type="GO" id="GO:0016705">
    <property type="term" value="F:oxidoreductase activity, acting on paired donors, with incorporation or reduction of molecular oxygen"/>
    <property type="evidence" value="ECO:0007669"/>
    <property type="project" value="InterPro"/>
</dbReference>
<dbReference type="PANTHER" id="PTHR46696:SF1">
    <property type="entry name" value="CYTOCHROME P450 YJIB-RELATED"/>
    <property type="match status" value="1"/>
</dbReference>
<sequence>MSGTRPGTPVLDEDFLQDPHAFYAATRATAPVVLVRIPRLHLTAYLVTRYEDVRAVLVHPHVSKDASGAATEPFTHHMLNRDPPAHTRLRAVVSSAFSARRVDELRPMIAAVATAAADALDADGEVDLVDGFAFPFALGVMRGVLGITEAEDPDFRRIAEVLFTEVSPNARAEPAARMTEYLVRLVRAKRRSPGDDLLTKLIRACEVDGSITTAELLSTVFLLLVAGHETTVSLIGNSVWALLRHPDQLRLLREHPTWLPDAIEELLRHAGPANLGTLRHTTGDVDIAGTRIPAGSFVMAALAAANRDPDRFPHAQDFDIRRRGARSLAFGHGVHHCLGAALARAEAEVALELLLSRFPRMGFARDPAGLRWRANTMIRGLVTLPVTLRPGPPATGNN</sequence>
<proteinExistence type="inferred from homology"/>
<dbReference type="SUPFAM" id="SSF48264">
    <property type="entry name" value="Cytochrome P450"/>
    <property type="match status" value="1"/>
</dbReference>
<evidence type="ECO:0000256" key="6">
    <source>
        <dbReference type="ARBA" id="ARBA00023033"/>
    </source>
</evidence>
<dbReference type="InterPro" id="IPR036396">
    <property type="entry name" value="Cyt_P450_sf"/>
</dbReference>
<dbReference type="InterPro" id="IPR017972">
    <property type="entry name" value="Cyt_P450_CS"/>
</dbReference>
<accession>A0A1Q9LIP3</accession>
<protein>
    <recommendedName>
        <fullName evidence="10">Cytochrome</fullName>
    </recommendedName>
</protein>
<evidence type="ECO:0000256" key="5">
    <source>
        <dbReference type="ARBA" id="ARBA00023004"/>
    </source>
</evidence>
<organism evidence="8 9">
    <name type="scientific">Actinokineospora bangkokensis</name>
    <dbReference type="NCBI Taxonomy" id="1193682"/>
    <lineage>
        <taxon>Bacteria</taxon>
        <taxon>Bacillati</taxon>
        <taxon>Actinomycetota</taxon>
        <taxon>Actinomycetes</taxon>
        <taxon>Pseudonocardiales</taxon>
        <taxon>Pseudonocardiaceae</taxon>
        <taxon>Actinokineospora</taxon>
    </lineage>
</organism>
<evidence type="ECO:0000256" key="3">
    <source>
        <dbReference type="ARBA" id="ARBA00022723"/>
    </source>
</evidence>
<dbReference type="PROSITE" id="PS00086">
    <property type="entry name" value="CYTOCHROME_P450"/>
    <property type="match status" value="1"/>
</dbReference>
<dbReference type="CDD" id="cd11029">
    <property type="entry name" value="CYP107-like"/>
    <property type="match status" value="1"/>
</dbReference>
<name>A0A1Q9LIP3_9PSEU</name>
<comment type="caution">
    <text evidence="8">The sequence shown here is derived from an EMBL/GenBank/DDBJ whole genome shotgun (WGS) entry which is preliminary data.</text>
</comment>
<dbReference type="STRING" id="1193682.BJP25_23805"/>
<dbReference type="Pfam" id="PF00067">
    <property type="entry name" value="p450"/>
    <property type="match status" value="1"/>
</dbReference>
<evidence type="ECO:0000256" key="1">
    <source>
        <dbReference type="ARBA" id="ARBA00010617"/>
    </source>
</evidence>
<comment type="similarity">
    <text evidence="1 7">Belongs to the cytochrome P450 family.</text>
</comment>
<evidence type="ECO:0000313" key="9">
    <source>
        <dbReference type="Proteomes" id="UP000186040"/>
    </source>
</evidence>
<evidence type="ECO:0000256" key="7">
    <source>
        <dbReference type="RuleBase" id="RU000461"/>
    </source>
</evidence>
<keyword evidence="3 7" id="KW-0479">Metal-binding</keyword>
<dbReference type="Proteomes" id="UP000186040">
    <property type="component" value="Unassembled WGS sequence"/>
</dbReference>
<dbReference type="GO" id="GO:0005506">
    <property type="term" value="F:iron ion binding"/>
    <property type="evidence" value="ECO:0007669"/>
    <property type="project" value="InterPro"/>
</dbReference>
<dbReference type="FunFam" id="1.10.630.10:FF:000018">
    <property type="entry name" value="Cytochrome P450 monooxygenase"/>
    <property type="match status" value="1"/>
</dbReference>
<keyword evidence="6 7" id="KW-0503">Monooxygenase</keyword>
<dbReference type="GO" id="GO:0020037">
    <property type="term" value="F:heme binding"/>
    <property type="evidence" value="ECO:0007669"/>
    <property type="project" value="InterPro"/>
</dbReference>
<gene>
    <name evidence="8" type="ORF">BJP25_23805</name>
</gene>
<evidence type="ECO:0000313" key="8">
    <source>
        <dbReference type="EMBL" id="OLR91864.1"/>
    </source>
</evidence>
<dbReference type="Gene3D" id="1.10.630.10">
    <property type="entry name" value="Cytochrome P450"/>
    <property type="match status" value="1"/>
</dbReference>
<evidence type="ECO:0000256" key="4">
    <source>
        <dbReference type="ARBA" id="ARBA00023002"/>
    </source>
</evidence>
<keyword evidence="2 7" id="KW-0349">Heme</keyword>
<dbReference type="PANTHER" id="PTHR46696">
    <property type="entry name" value="P450, PUTATIVE (EUROFUNG)-RELATED"/>
    <property type="match status" value="1"/>
</dbReference>
<dbReference type="PRINTS" id="PR00359">
    <property type="entry name" value="BP450"/>
</dbReference>
<keyword evidence="5 7" id="KW-0408">Iron</keyword>
<dbReference type="EMBL" id="MKQR01000018">
    <property type="protein sequence ID" value="OLR91864.1"/>
    <property type="molecule type" value="Genomic_DNA"/>
</dbReference>
<dbReference type="RefSeq" id="WP_075976269.1">
    <property type="nucleotide sequence ID" value="NZ_MKQR01000018.1"/>
</dbReference>